<feature type="compositionally biased region" description="Basic and acidic residues" evidence="1">
    <location>
        <begin position="960"/>
        <end position="969"/>
    </location>
</feature>
<dbReference type="PANTHER" id="PTHR32301:SF6">
    <property type="entry name" value="GOLVESIN-RELATED"/>
    <property type="match status" value="1"/>
</dbReference>
<dbReference type="SUPFAM" id="SSF52540">
    <property type="entry name" value="P-loop containing nucleoside triphosphate hydrolases"/>
    <property type="match status" value="1"/>
</dbReference>
<gene>
    <name evidence="2" type="ORF">THAPSDRAFT_23825</name>
</gene>
<protein>
    <recommendedName>
        <fullName evidence="4">Sulfotransferase domain-containing protein</fullName>
    </recommendedName>
</protein>
<dbReference type="InterPro" id="IPR053259">
    <property type="entry name" value="Golvesin-related_Golgi"/>
</dbReference>
<dbReference type="KEGG" id="tps:THAPSDRAFT_23825"/>
<evidence type="ECO:0000256" key="1">
    <source>
        <dbReference type="SAM" id="MobiDB-lite"/>
    </source>
</evidence>
<feature type="region of interest" description="Disordered" evidence="1">
    <location>
        <begin position="754"/>
        <end position="773"/>
    </location>
</feature>
<dbReference type="PANTHER" id="PTHR32301">
    <property type="entry name" value="COUNTIN RECEPTOR CNR3-RELATED"/>
    <property type="match status" value="1"/>
</dbReference>
<dbReference type="EMBL" id="CM000644">
    <property type="protein sequence ID" value="EED90716.1"/>
    <property type="molecule type" value="Genomic_DNA"/>
</dbReference>
<reference evidence="2 3" key="1">
    <citation type="journal article" date="2004" name="Science">
        <title>The genome of the diatom Thalassiosira pseudonana: ecology, evolution, and metabolism.</title>
        <authorList>
            <person name="Armbrust E.V."/>
            <person name="Berges J.A."/>
            <person name="Bowler C."/>
            <person name="Green B.R."/>
            <person name="Martinez D."/>
            <person name="Putnam N.H."/>
            <person name="Zhou S."/>
            <person name="Allen A.E."/>
            <person name="Apt K.E."/>
            <person name="Bechner M."/>
            <person name="Brzezinski M.A."/>
            <person name="Chaal B.K."/>
            <person name="Chiovitti A."/>
            <person name="Davis A.K."/>
            <person name="Demarest M.S."/>
            <person name="Detter J.C."/>
            <person name="Glavina T."/>
            <person name="Goodstein D."/>
            <person name="Hadi M.Z."/>
            <person name="Hellsten U."/>
            <person name="Hildebrand M."/>
            <person name="Jenkins B.D."/>
            <person name="Jurka J."/>
            <person name="Kapitonov V.V."/>
            <person name="Kroger N."/>
            <person name="Lau W.W."/>
            <person name="Lane T.W."/>
            <person name="Larimer F.W."/>
            <person name="Lippmeier J.C."/>
            <person name="Lucas S."/>
            <person name="Medina M."/>
            <person name="Montsant A."/>
            <person name="Obornik M."/>
            <person name="Parker M.S."/>
            <person name="Palenik B."/>
            <person name="Pazour G.J."/>
            <person name="Richardson P.M."/>
            <person name="Rynearson T.A."/>
            <person name="Saito M.A."/>
            <person name="Schwartz D.C."/>
            <person name="Thamatrakoln K."/>
            <person name="Valentin K."/>
            <person name="Vardi A."/>
            <person name="Wilkerson F.P."/>
            <person name="Rokhsar D.S."/>
        </authorList>
    </citation>
    <scope>NUCLEOTIDE SEQUENCE [LARGE SCALE GENOMIC DNA]</scope>
    <source>
        <strain evidence="2 3">CCMP1335</strain>
    </source>
</reference>
<organism evidence="2 3">
    <name type="scientific">Thalassiosira pseudonana</name>
    <name type="common">Marine diatom</name>
    <name type="synonym">Cyclotella nana</name>
    <dbReference type="NCBI Taxonomy" id="35128"/>
    <lineage>
        <taxon>Eukaryota</taxon>
        <taxon>Sar</taxon>
        <taxon>Stramenopiles</taxon>
        <taxon>Ochrophyta</taxon>
        <taxon>Bacillariophyta</taxon>
        <taxon>Coscinodiscophyceae</taxon>
        <taxon>Thalassiosirophycidae</taxon>
        <taxon>Thalassiosirales</taxon>
        <taxon>Thalassiosiraceae</taxon>
        <taxon>Thalassiosira</taxon>
    </lineage>
</organism>
<dbReference type="InParanoid" id="B8C7B2"/>
<feature type="region of interest" description="Disordered" evidence="1">
    <location>
        <begin position="952"/>
        <end position="972"/>
    </location>
</feature>
<dbReference type="GO" id="GO:0005794">
    <property type="term" value="C:Golgi apparatus"/>
    <property type="evidence" value="ECO:0000318"/>
    <property type="project" value="GO_Central"/>
</dbReference>
<proteinExistence type="predicted"/>
<dbReference type="PaxDb" id="35128-Thaps23825"/>
<dbReference type="GeneID" id="7449854"/>
<dbReference type="HOGENOM" id="CLU_274471_0_0_1"/>
<feature type="region of interest" description="Disordered" evidence="1">
    <location>
        <begin position="696"/>
        <end position="724"/>
    </location>
</feature>
<dbReference type="RefSeq" id="XP_002291865.1">
    <property type="nucleotide sequence ID" value="XM_002291829.1"/>
</dbReference>
<feature type="region of interest" description="Disordered" evidence="1">
    <location>
        <begin position="781"/>
        <end position="808"/>
    </location>
</feature>
<dbReference type="Proteomes" id="UP000001449">
    <property type="component" value="Chromosome 8"/>
</dbReference>
<evidence type="ECO:0008006" key="4">
    <source>
        <dbReference type="Google" id="ProtNLM"/>
    </source>
</evidence>
<dbReference type="Gene3D" id="3.40.50.300">
    <property type="entry name" value="P-loop containing nucleotide triphosphate hydrolases"/>
    <property type="match status" value="2"/>
</dbReference>
<sequence>MTSLEQWAKHKKVLGIAAILALCLINFLELQSSLEPSATSSSDNNDEGGGERRSLLTPPPQPQSIDANLDALANTVNELEEMMTADLSDRDSGMSSTSRPQLVDNAAVIVDEHNHPLSDHLISINDNPRRSDASLFWHIPKSGGTTAKSLYRCMGKTLTIRLGIDPRFNHHESDELVVFQPWENEDWKTVNVDTTLAGGIVRAGEMGLVTSGKVDDLMIFTMDPNTAVKHLFDEQHKGRMLALFRNPVERVVSKFYYLQHASWEPGYNPSWVDLPLLEYAKLPSEDDNFMVRKLVGKKYWENVDVKDLQAAKELVTNSVVVGIMSEAEESFKRFNVALGMDEKVERNRACMHDFFGDVDESKNSNEHQKVKPDTPEWNLLAEKNKFDMALYAHVERLFEEQHEIIYSYGKTPLANNAPRAEATAVQRGVAVSAPANVQPAKFWWVADRQDPESFKSHLADVGAPFGNRSTETPFFWHVPKAGGTAIQNLYWCMGMTLANEVGGNRRFDVVRHMLVEFQPWKDRGNMAKVINVDVTTHNGIINAKNLGFLAHDNQPKTDFLSTSQFHYTSMMLYSVNHKARMFALFRHPVQRAVSKFHYLSKATWEPTYDEHWASMTLEEWAASDWGESNWMVHQLVGKDSKTPVDMEDLEAAKEILGTKFVVGLMDKFDESVSRFNRLLGVDESDPKNQQCIEDFTSTDKAGAGTDAKKKNLSNRNIHEEAEEGSPAWISLTSVNFLDVMLYQFIEHQFEEQRMKSPIVPRKPPASKGHGPTRTVDARAIEKAPPATTPPAQNFGDDDDGDGGGDGGGGVMVSVVKESVVLNICIQGPDTSTSTGLVTRKAMESRRNSLELLDLRLSDQSASQLDGFDFELIDSLLDCVDGIADCMLVDDAVVSNSTFSGMDFRFESLTASMSEMNFDPDELVGGVEAGEGIDPLELWMESAETVAITTAMNCSDGDGASSRRESRTDRLSSPLSKRFDLMTSSINFDPPFSSTSKPRRVSEYDEEEDYDTIRNNPSNFQGGPVTPDQYHEALEKLAQSMKRTEELRRQVMIQRELMNAHRECQESASMARRASALSCCGEGGEGQSSGLSAIQVFRQMNQFNSNGQLADSMSQSQVNHISSQEQELTTQPSTIAAFLTGKRSTLTTGLEQSRRQLRMYMGQVNQQTL</sequence>
<keyword evidence="3" id="KW-1185">Reference proteome</keyword>
<feature type="region of interest" description="Disordered" evidence="1">
    <location>
        <begin position="988"/>
        <end position="1022"/>
    </location>
</feature>
<evidence type="ECO:0000313" key="3">
    <source>
        <dbReference type="Proteomes" id="UP000001449"/>
    </source>
</evidence>
<feature type="region of interest" description="Disordered" evidence="1">
    <location>
        <begin position="35"/>
        <end position="66"/>
    </location>
</feature>
<accession>B8C7B2</accession>
<reference evidence="2 3" key="2">
    <citation type="journal article" date="2008" name="Nature">
        <title>The Phaeodactylum genome reveals the evolutionary history of diatom genomes.</title>
        <authorList>
            <person name="Bowler C."/>
            <person name="Allen A.E."/>
            <person name="Badger J.H."/>
            <person name="Grimwood J."/>
            <person name="Jabbari K."/>
            <person name="Kuo A."/>
            <person name="Maheswari U."/>
            <person name="Martens C."/>
            <person name="Maumus F."/>
            <person name="Otillar R.P."/>
            <person name="Rayko E."/>
            <person name="Salamov A."/>
            <person name="Vandepoele K."/>
            <person name="Beszteri B."/>
            <person name="Gruber A."/>
            <person name="Heijde M."/>
            <person name="Katinka M."/>
            <person name="Mock T."/>
            <person name="Valentin K."/>
            <person name="Verret F."/>
            <person name="Berges J.A."/>
            <person name="Brownlee C."/>
            <person name="Cadoret J.P."/>
            <person name="Chiovitti A."/>
            <person name="Choi C.J."/>
            <person name="Coesel S."/>
            <person name="De Martino A."/>
            <person name="Detter J.C."/>
            <person name="Durkin C."/>
            <person name="Falciatore A."/>
            <person name="Fournet J."/>
            <person name="Haruta M."/>
            <person name="Huysman M.J."/>
            <person name="Jenkins B.D."/>
            <person name="Jiroutova K."/>
            <person name="Jorgensen R.E."/>
            <person name="Joubert Y."/>
            <person name="Kaplan A."/>
            <person name="Kroger N."/>
            <person name="Kroth P.G."/>
            <person name="La Roche J."/>
            <person name="Lindquist E."/>
            <person name="Lommer M."/>
            <person name="Martin-Jezequel V."/>
            <person name="Lopez P.J."/>
            <person name="Lucas S."/>
            <person name="Mangogna M."/>
            <person name="McGinnis K."/>
            <person name="Medlin L.K."/>
            <person name="Montsant A."/>
            <person name="Oudot-Le Secq M.P."/>
            <person name="Napoli C."/>
            <person name="Obornik M."/>
            <person name="Parker M.S."/>
            <person name="Petit J.L."/>
            <person name="Porcel B.M."/>
            <person name="Poulsen N."/>
            <person name="Robison M."/>
            <person name="Rychlewski L."/>
            <person name="Rynearson T.A."/>
            <person name="Schmutz J."/>
            <person name="Shapiro H."/>
            <person name="Siaut M."/>
            <person name="Stanley M."/>
            <person name="Sussman M.R."/>
            <person name="Taylor A.R."/>
            <person name="Vardi A."/>
            <person name="von Dassow P."/>
            <person name="Vyverman W."/>
            <person name="Willis A."/>
            <person name="Wyrwicz L.S."/>
            <person name="Rokhsar D.S."/>
            <person name="Weissenbach J."/>
            <person name="Armbrust E.V."/>
            <person name="Green B.R."/>
            <person name="Van de Peer Y."/>
            <person name="Grigoriev I.V."/>
        </authorList>
    </citation>
    <scope>NUCLEOTIDE SEQUENCE [LARGE SCALE GENOMIC DNA]</scope>
    <source>
        <strain evidence="2 3">CCMP1335</strain>
    </source>
</reference>
<name>B8C7B2_THAPS</name>
<dbReference type="InterPro" id="IPR027417">
    <property type="entry name" value="P-loop_NTPase"/>
</dbReference>
<dbReference type="AlphaFoldDB" id="B8C7B2"/>
<evidence type="ECO:0000313" key="2">
    <source>
        <dbReference type="EMBL" id="EED90716.1"/>
    </source>
</evidence>